<reference evidence="2" key="1">
    <citation type="journal article" date="2019" name="Int. J. Syst. Evol. Microbiol.">
        <title>The Global Catalogue of Microorganisms (GCM) 10K type strain sequencing project: providing services to taxonomists for standard genome sequencing and annotation.</title>
        <authorList>
            <consortium name="The Broad Institute Genomics Platform"/>
            <consortium name="The Broad Institute Genome Sequencing Center for Infectious Disease"/>
            <person name="Wu L."/>
            <person name="Ma J."/>
        </authorList>
    </citation>
    <scope>NUCLEOTIDE SEQUENCE [LARGE SCALE GENOMIC DNA]</scope>
    <source>
        <strain evidence="2">CGMCC 1.15197</strain>
    </source>
</reference>
<keyword evidence="2" id="KW-1185">Reference proteome</keyword>
<comment type="caution">
    <text evidence="1">The sequence shown here is derived from an EMBL/GenBank/DDBJ whole genome shotgun (WGS) entry which is preliminary data.</text>
</comment>
<dbReference type="EMBL" id="BMHT01000013">
    <property type="protein sequence ID" value="GGF27974.1"/>
    <property type="molecule type" value="Genomic_DNA"/>
</dbReference>
<organism evidence="1 2">
    <name type="scientific">Hymenobacter cavernae</name>
    <dbReference type="NCBI Taxonomy" id="2044852"/>
    <lineage>
        <taxon>Bacteria</taxon>
        <taxon>Pseudomonadati</taxon>
        <taxon>Bacteroidota</taxon>
        <taxon>Cytophagia</taxon>
        <taxon>Cytophagales</taxon>
        <taxon>Hymenobacteraceae</taxon>
        <taxon>Hymenobacter</taxon>
    </lineage>
</organism>
<dbReference type="Proteomes" id="UP000632273">
    <property type="component" value="Unassembled WGS sequence"/>
</dbReference>
<name>A0ABQ1UXY8_9BACT</name>
<evidence type="ECO:0000313" key="2">
    <source>
        <dbReference type="Proteomes" id="UP000632273"/>
    </source>
</evidence>
<evidence type="ECO:0008006" key="3">
    <source>
        <dbReference type="Google" id="ProtNLM"/>
    </source>
</evidence>
<accession>A0ABQ1UXY8</accession>
<evidence type="ECO:0000313" key="1">
    <source>
        <dbReference type="EMBL" id="GGF27974.1"/>
    </source>
</evidence>
<dbReference type="RefSeq" id="WP_188816318.1">
    <property type="nucleotide sequence ID" value="NZ_BMHT01000013.1"/>
</dbReference>
<gene>
    <name evidence="1" type="ORF">GCM10011383_44620</name>
</gene>
<sequence length="73" mass="8122">MLQAYKLLVCQRSTGHVLNSDAQTIFSGTEMPFLYFSSLQQAEAYAAGLLKKSSNLEIPIYEGETFLKQLNSS</sequence>
<protein>
    <recommendedName>
        <fullName evidence="3">DUF1330 domain-containing protein</fullName>
    </recommendedName>
</protein>
<proteinExistence type="predicted"/>